<feature type="region of interest" description="Disordered" evidence="1">
    <location>
        <begin position="16"/>
        <end position="100"/>
    </location>
</feature>
<dbReference type="AlphaFoldDB" id="A0A1I3HT55"/>
<evidence type="ECO:0000256" key="1">
    <source>
        <dbReference type="SAM" id="MobiDB-lite"/>
    </source>
</evidence>
<protein>
    <recommendedName>
        <fullName evidence="5">Translation initiation factor IF-2</fullName>
    </recommendedName>
</protein>
<feature type="compositionally biased region" description="Basic and acidic residues" evidence="1">
    <location>
        <begin position="73"/>
        <end position="100"/>
    </location>
</feature>
<dbReference type="Proteomes" id="UP000243606">
    <property type="component" value="Unassembled WGS sequence"/>
</dbReference>
<gene>
    <name evidence="3" type="ORF">SAMN05216206_2098</name>
</gene>
<dbReference type="RefSeq" id="WP_090241886.1">
    <property type="nucleotide sequence ID" value="NZ_FOQL01000002.1"/>
</dbReference>
<evidence type="ECO:0008006" key="5">
    <source>
        <dbReference type="Google" id="ProtNLM"/>
    </source>
</evidence>
<proteinExistence type="predicted"/>
<evidence type="ECO:0000313" key="4">
    <source>
        <dbReference type="Proteomes" id="UP000243606"/>
    </source>
</evidence>
<evidence type="ECO:0000256" key="2">
    <source>
        <dbReference type="SAM" id="SignalP"/>
    </source>
</evidence>
<organism evidence="3 4">
    <name type="scientific">Pseudomonas guineae</name>
    <dbReference type="NCBI Taxonomy" id="425504"/>
    <lineage>
        <taxon>Bacteria</taxon>
        <taxon>Pseudomonadati</taxon>
        <taxon>Pseudomonadota</taxon>
        <taxon>Gammaproteobacteria</taxon>
        <taxon>Pseudomonadales</taxon>
        <taxon>Pseudomonadaceae</taxon>
        <taxon>Pseudomonas</taxon>
    </lineage>
</organism>
<feature type="chain" id="PRO_5017316405" description="Translation initiation factor IF-2" evidence="2">
    <location>
        <begin position="21"/>
        <end position="100"/>
    </location>
</feature>
<keyword evidence="2" id="KW-0732">Signal</keyword>
<dbReference type="OrthoDB" id="6900416at2"/>
<keyword evidence="4" id="KW-1185">Reference proteome</keyword>
<name>A0A1I3HT55_9PSED</name>
<evidence type="ECO:0000313" key="3">
    <source>
        <dbReference type="EMBL" id="SFI38948.1"/>
    </source>
</evidence>
<reference evidence="4" key="1">
    <citation type="submission" date="2016-10" db="EMBL/GenBank/DDBJ databases">
        <authorList>
            <person name="Varghese N."/>
            <person name="Submissions S."/>
        </authorList>
    </citation>
    <scope>NUCLEOTIDE SEQUENCE [LARGE SCALE GENOMIC DNA]</scope>
    <source>
        <strain evidence="4">LMG 24016</strain>
    </source>
</reference>
<dbReference type="EMBL" id="FOQL01000002">
    <property type="protein sequence ID" value="SFI38948.1"/>
    <property type="molecule type" value="Genomic_DNA"/>
</dbReference>
<accession>A0A1I3HT55</accession>
<sequence length="100" mass="10844">MRRIILLVALTTLASTSLLAQQPIGNPSPEPATGAPGTATPQPYGMPAAPRHLPSAPANSAPLLKQPPLSERSQNRRDQDLQLLREQRERNAQPRKKPAE</sequence>
<dbReference type="STRING" id="425504.SAMN05216206_2098"/>
<feature type="signal peptide" evidence="2">
    <location>
        <begin position="1"/>
        <end position="20"/>
    </location>
</feature>